<protein>
    <submittedName>
        <fullName evidence="1">Uncharacterized protein</fullName>
    </submittedName>
</protein>
<evidence type="ECO:0000313" key="2">
    <source>
        <dbReference type="Proteomes" id="UP000257109"/>
    </source>
</evidence>
<comment type="caution">
    <text evidence="1">The sequence shown here is derived from an EMBL/GenBank/DDBJ whole genome shotgun (WGS) entry which is preliminary data.</text>
</comment>
<keyword evidence="2" id="KW-1185">Reference proteome</keyword>
<proteinExistence type="predicted"/>
<reference evidence="1" key="1">
    <citation type="submission" date="2018-05" db="EMBL/GenBank/DDBJ databases">
        <title>Draft genome of Mucuna pruriens seed.</title>
        <authorList>
            <person name="Nnadi N.E."/>
            <person name="Vos R."/>
            <person name="Hasami M.H."/>
            <person name="Devisetty U.K."/>
            <person name="Aguiy J.C."/>
        </authorList>
    </citation>
    <scope>NUCLEOTIDE SEQUENCE [LARGE SCALE GENOMIC DNA]</scope>
    <source>
        <strain evidence="1">JCA_2017</strain>
    </source>
</reference>
<dbReference type="AlphaFoldDB" id="A0A371GHY0"/>
<sequence>MENMVNPREPTTLGQQSCPITLIAWQQPCPSLHSDSQQLEGWPSSFNLTARLRVVEDGLESDLESATYGTNVVITKATRI</sequence>
<name>A0A371GHY0_MUCPR</name>
<dbReference type="EMBL" id="QJKJ01005534">
    <property type="protein sequence ID" value="RDX89913.1"/>
    <property type="molecule type" value="Genomic_DNA"/>
</dbReference>
<feature type="non-terminal residue" evidence="1">
    <location>
        <position position="1"/>
    </location>
</feature>
<gene>
    <name evidence="1" type="ORF">CR513_28292</name>
</gene>
<dbReference type="Proteomes" id="UP000257109">
    <property type="component" value="Unassembled WGS sequence"/>
</dbReference>
<accession>A0A371GHY0</accession>
<evidence type="ECO:0000313" key="1">
    <source>
        <dbReference type="EMBL" id="RDX89913.1"/>
    </source>
</evidence>
<organism evidence="1 2">
    <name type="scientific">Mucuna pruriens</name>
    <name type="common">Velvet bean</name>
    <name type="synonym">Dolichos pruriens</name>
    <dbReference type="NCBI Taxonomy" id="157652"/>
    <lineage>
        <taxon>Eukaryota</taxon>
        <taxon>Viridiplantae</taxon>
        <taxon>Streptophyta</taxon>
        <taxon>Embryophyta</taxon>
        <taxon>Tracheophyta</taxon>
        <taxon>Spermatophyta</taxon>
        <taxon>Magnoliopsida</taxon>
        <taxon>eudicotyledons</taxon>
        <taxon>Gunneridae</taxon>
        <taxon>Pentapetalae</taxon>
        <taxon>rosids</taxon>
        <taxon>fabids</taxon>
        <taxon>Fabales</taxon>
        <taxon>Fabaceae</taxon>
        <taxon>Papilionoideae</taxon>
        <taxon>50 kb inversion clade</taxon>
        <taxon>NPAAA clade</taxon>
        <taxon>indigoferoid/millettioid clade</taxon>
        <taxon>Phaseoleae</taxon>
        <taxon>Mucuna</taxon>
    </lineage>
</organism>